<dbReference type="AlphaFoldDB" id="A0A6A6RL10"/>
<dbReference type="EMBL" id="MU006804">
    <property type="protein sequence ID" value="KAF2635673.1"/>
    <property type="molecule type" value="Genomic_DNA"/>
</dbReference>
<accession>A0A6A6RL10</accession>
<reference evidence="2" key="1">
    <citation type="journal article" date="2020" name="Stud. Mycol.">
        <title>101 Dothideomycetes genomes: a test case for predicting lifestyles and emergence of pathogens.</title>
        <authorList>
            <person name="Haridas S."/>
            <person name="Albert R."/>
            <person name="Binder M."/>
            <person name="Bloem J."/>
            <person name="Labutti K."/>
            <person name="Salamov A."/>
            <person name="Andreopoulos B."/>
            <person name="Baker S."/>
            <person name="Barry K."/>
            <person name="Bills G."/>
            <person name="Bluhm B."/>
            <person name="Cannon C."/>
            <person name="Castanera R."/>
            <person name="Culley D."/>
            <person name="Daum C."/>
            <person name="Ezra D."/>
            <person name="Gonzalez J."/>
            <person name="Henrissat B."/>
            <person name="Kuo A."/>
            <person name="Liang C."/>
            <person name="Lipzen A."/>
            <person name="Lutzoni F."/>
            <person name="Magnuson J."/>
            <person name="Mondo S."/>
            <person name="Nolan M."/>
            <person name="Ohm R."/>
            <person name="Pangilinan J."/>
            <person name="Park H.-J."/>
            <person name="Ramirez L."/>
            <person name="Alfaro M."/>
            <person name="Sun H."/>
            <person name="Tritt A."/>
            <person name="Yoshinaga Y."/>
            <person name="Zwiers L.-H."/>
            <person name="Turgeon B."/>
            <person name="Goodwin S."/>
            <person name="Spatafora J."/>
            <person name="Crous P."/>
            <person name="Grigoriev I."/>
        </authorList>
    </citation>
    <scope>NUCLEOTIDE SEQUENCE</scope>
    <source>
        <strain evidence="2">CBS 473.64</strain>
    </source>
</reference>
<evidence type="ECO:0000313" key="2">
    <source>
        <dbReference type="EMBL" id="KAF2635673.1"/>
    </source>
</evidence>
<evidence type="ECO:0000256" key="1">
    <source>
        <dbReference type="SAM" id="MobiDB-lite"/>
    </source>
</evidence>
<protein>
    <submittedName>
        <fullName evidence="2">Uncharacterized protein</fullName>
    </submittedName>
</protein>
<organism evidence="2 3">
    <name type="scientific">Massarina eburnea CBS 473.64</name>
    <dbReference type="NCBI Taxonomy" id="1395130"/>
    <lineage>
        <taxon>Eukaryota</taxon>
        <taxon>Fungi</taxon>
        <taxon>Dikarya</taxon>
        <taxon>Ascomycota</taxon>
        <taxon>Pezizomycotina</taxon>
        <taxon>Dothideomycetes</taxon>
        <taxon>Pleosporomycetidae</taxon>
        <taxon>Pleosporales</taxon>
        <taxon>Massarineae</taxon>
        <taxon>Massarinaceae</taxon>
        <taxon>Massarina</taxon>
    </lineage>
</organism>
<keyword evidence="3" id="KW-1185">Reference proteome</keyword>
<gene>
    <name evidence="2" type="ORF">P280DRAFT_534636</name>
</gene>
<name>A0A6A6RL10_9PLEO</name>
<feature type="region of interest" description="Disordered" evidence="1">
    <location>
        <begin position="39"/>
        <end position="69"/>
    </location>
</feature>
<feature type="compositionally biased region" description="Polar residues" evidence="1">
    <location>
        <begin position="43"/>
        <end position="60"/>
    </location>
</feature>
<dbReference type="Proteomes" id="UP000799753">
    <property type="component" value="Unassembled WGS sequence"/>
</dbReference>
<sequence length="381" mass="42499">MCPPHPSPAPAPAIFQCLSSSSTDKMTYSEEAWAMFPKASDPAGQQNDMSASSCSITSGNDSGGESGDLELSEDLAGLLDVLDIANVSSGTPTLQPKGSLDYYSRNAQEIKDMIFKNVIEEGYVNAAQCLHGSTYSAMANYCRVSKAFGEDVGKFFATNVLFILQPGPSLGENNNDDKSLTPSLYYPKLSTSRFIKSVDFYGYSPFAGYGSLLYAENPEKHSMWTGKKFKPETWRFLLRLISGQMGFYNLETIRVFFPLQEWHVKSMRNAFTGWKLRMKTPDEGYIVVLIDDNNWYTDLEYMIDAWELEHPGQKINLDRFELKHRNDMDSQLRLAGATADALTANTTRTAVTAPLIRDVDTDTFYDDMFYESEASGGDIDS</sequence>
<proteinExistence type="predicted"/>
<evidence type="ECO:0000313" key="3">
    <source>
        <dbReference type="Proteomes" id="UP000799753"/>
    </source>
</evidence>